<dbReference type="EMBL" id="SJPI01000002">
    <property type="protein sequence ID" value="TWT50135.1"/>
    <property type="molecule type" value="Genomic_DNA"/>
</dbReference>
<dbReference type="AlphaFoldDB" id="A0A5C5WJ51"/>
<evidence type="ECO:0000313" key="2">
    <source>
        <dbReference type="Proteomes" id="UP000316598"/>
    </source>
</evidence>
<protein>
    <submittedName>
        <fullName evidence="1">Uncharacterized protein</fullName>
    </submittedName>
</protein>
<evidence type="ECO:0000313" key="1">
    <source>
        <dbReference type="EMBL" id="TWT50135.1"/>
    </source>
</evidence>
<dbReference type="Proteomes" id="UP000316598">
    <property type="component" value="Unassembled WGS sequence"/>
</dbReference>
<gene>
    <name evidence="1" type="ORF">Pla22_28750</name>
</gene>
<keyword evidence="2" id="KW-1185">Reference proteome</keyword>
<organism evidence="1 2">
    <name type="scientific">Rubripirellula amarantea</name>
    <dbReference type="NCBI Taxonomy" id="2527999"/>
    <lineage>
        <taxon>Bacteria</taxon>
        <taxon>Pseudomonadati</taxon>
        <taxon>Planctomycetota</taxon>
        <taxon>Planctomycetia</taxon>
        <taxon>Pirellulales</taxon>
        <taxon>Pirellulaceae</taxon>
        <taxon>Rubripirellula</taxon>
    </lineage>
</organism>
<sequence>MRVVGIDVSFRQLPVNGRAIFGSRVRTSLSNRRIIRAGDRDRHGCFVVQIANTVVGDTIDKRHVASFTNGQVLEICTGVKRVGTIGVDNRSSLTSSAHQSKRMRITRIVVRDDECSRYLASVLGSIVRSIAGHGSVIDRIDRYVERYIGVLPTSVGCSDGDLNIARLVCGVVQRQCASSVVDCRRVQECGTRVADQTVCQFVVRMF</sequence>
<reference evidence="1 2" key="1">
    <citation type="submission" date="2019-02" db="EMBL/GenBank/DDBJ databases">
        <title>Deep-cultivation of Planctomycetes and their phenomic and genomic characterization uncovers novel biology.</title>
        <authorList>
            <person name="Wiegand S."/>
            <person name="Jogler M."/>
            <person name="Boedeker C."/>
            <person name="Pinto D."/>
            <person name="Vollmers J."/>
            <person name="Rivas-Marin E."/>
            <person name="Kohn T."/>
            <person name="Peeters S.H."/>
            <person name="Heuer A."/>
            <person name="Rast P."/>
            <person name="Oberbeckmann S."/>
            <person name="Bunk B."/>
            <person name="Jeske O."/>
            <person name="Meyerdierks A."/>
            <person name="Storesund J.E."/>
            <person name="Kallscheuer N."/>
            <person name="Luecker S."/>
            <person name="Lage O.M."/>
            <person name="Pohl T."/>
            <person name="Merkel B.J."/>
            <person name="Hornburger P."/>
            <person name="Mueller R.-W."/>
            <person name="Bruemmer F."/>
            <person name="Labrenz M."/>
            <person name="Spormann A.M."/>
            <person name="Op Den Camp H."/>
            <person name="Overmann J."/>
            <person name="Amann R."/>
            <person name="Jetten M.S.M."/>
            <person name="Mascher T."/>
            <person name="Medema M.H."/>
            <person name="Devos D.P."/>
            <person name="Kaster A.-K."/>
            <person name="Ovreas L."/>
            <person name="Rohde M."/>
            <person name="Galperin M.Y."/>
            <person name="Jogler C."/>
        </authorList>
    </citation>
    <scope>NUCLEOTIDE SEQUENCE [LARGE SCALE GENOMIC DNA]</scope>
    <source>
        <strain evidence="1 2">Pla22</strain>
    </source>
</reference>
<accession>A0A5C5WJ51</accession>
<proteinExistence type="predicted"/>
<comment type="caution">
    <text evidence="1">The sequence shown here is derived from an EMBL/GenBank/DDBJ whole genome shotgun (WGS) entry which is preliminary data.</text>
</comment>
<name>A0A5C5WJ51_9BACT</name>